<organism evidence="6 7">
    <name type="scientific">Candidatus Methylomirabilis lanthanidiphila</name>
    <dbReference type="NCBI Taxonomy" id="2211376"/>
    <lineage>
        <taxon>Bacteria</taxon>
        <taxon>Candidatus Methylomirabilota</taxon>
        <taxon>Candidatus Methylomirabilia</taxon>
        <taxon>Candidatus Methylomirabilales</taxon>
        <taxon>Candidatus Methylomirabilaceae</taxon>
        <taxon>Candidatus Methylomirabilis</taxon>
    </lineage>
</organism>
<comment type="subcellular location">
    <subcellularLocation>
        <location evidence="5">Cytoplasm</location>
    </subcellularLocation>
</comment>
<feature type="modified residue" description="N6-(pyridoxal phosphate)lysine" evidence="5">
    <location>
        <position position="250"/>
    </location>
</feature>
<dbReference type="PANTHER" id="PTHR11986:SF79">
    <property type="entry name" value="ACETYLORNITHINE AMINOTRANSFERASE, MITOCHONDRIAL"/>
    <property type="match status" value="1"/>
</dbReference>
<protein>
    <recommendedName>
        <fullName evidence="5">Acetylornithine aminotransferase</fullName>
        <shortName evidence="5">ACOAT</shortName>
        <ecNumber evidence="5">2.6.1.11</ecNumber>
    </recommendedName>
</protein>
<dbReference type="InterPro" id="IPR004636">
    <property type="entry name" value="AcOrn/SuccOrn_fam"/>
</dbReference>
<dbReference type="GO" id="GO:0030170">
    <property type="term" value="F:pyridoxal phosphate binding"/>
    <property type="evidence" value="ECO:0007669"/>
    <property type="project" value="InterPro"/>
</dbReference>
<dbReference type="GO" id="GO:0005737">
    <property type="term" value="C:cytoplasm"/>
    <property type="evidence" value="ECO:0007669"/>
    <property type="project" value="UniProtKB-SubCell"/>
</dbReference>
<evidence type="ECO:0000256" key="5">
    <source>
        <dbReference type="HAMAP-Rule" id="MF_01107"/>
    </source>
</evidence>
<reference evidence="6 7" key="1">
    <citation type="submission" date="2019-07" db="EMBL/GenBank/DDBJ databases">
        <authorList>
            <person name="Cremers G."/>
        </authorList>
    </citation>
    <scope>NUCLEOTIDE SEQUENCE [LARGE SCALE GENOMIC DNA]</scope>
</reference>
<dbReference type="Gene3D" id="3.40.640.10">
    <property type="entry name" value="Type I PLP-dependent aspartate aminotransferase-like (Major domain)"/>
    <property type="match status" value="1"/>
</dbReference>
<dbReference type="EC" id="2.6.1.11" evidence="5"/>
<dbReference type="InterPro" id="IPR049704">
    <property type="entry name" value="Aminotrans_3_PPA_site"/>
</dbReference>
<keyword evidence="7" id="KW-1185">Reference proteome</keyword>
<keyword evidence="1 5" id="KW-0032">Aminotransferase</keyword>
<dbReference type="PIRSF" id="PIRSF000521">
    <property type="entry name" value="Transaminase_4ab_Lys_Orn"/>
    <property type="match status" value="1"/>
</dbReference>
<dbReference type="GO" id="GO:0003992">
    <property type="term" value="F:N2-acetyl-L-ornithine:2-oxoglutarate 5-aminotransferase activity"/>
    <property type="evidence" value="ECO:0007669"/>
    <property type="project" value="UniProtKB-UniRule"/>
</dbReference>
<feature type="binding site" evidence="5">
    <location>
        <position position="139"/>
    </location>
    <ligand>
        <name>N(2)-acetyl-L-ornithine</name>
        <dbReference type="ChEBI" id="CHEBI:57805"/>
    </ligand>
</feature>
<sequence length="405" mass="43848">MNHWVELDKRYFMDTGHRRLEVTLVRGEGARVWDDAGREYLDFIAGWAACSLGHCHPVIQEVIREQASRLILASLDVYTTPQIELAELLLSTSGLAKIFICNSGAEANEGAVKLARKYGKLHLSGAYEVISALKSFHGRTLAMVAATGKPEYQAPFTPLPEGFTNVPYNDIAALRAAVRERTCAILLEPIQGEGGVRIPSEHYLQEVRALCDERGILLILDEVQTGCGRTGTLWAHEYSGIRPDIMTVGKGLGGGVPIAAFLANERAACFGPGDHGSTYGGNPLCSAVAAAVLRFILKEDLVGHAARVGGDFRERLLALRGKWDIVKEVRGRGLLLAVEFTRPVALAMAQACCERGLLVNPIPPQTIRFMPPLIIGRSEVDQAMVILEGAINQMAQVAASSEGAR</sequence>
<keyword evidence="4 5" id="KW-0663">Pyridoxal phosphate</keyword>
<proteinExistence type="inferred from homology"/>
<dbReference type="SUPFAM" id="SSF53383">
    <property type="entry name" value="PLP-dependent transferases"/>
    <property type="match status" value="1"/>
</dbReference>
<comment type="subunit">
    <text evidence="5">Homodimer.</text>
</comment>
<feature type="binding site" evidence="5">
    <location>
        <position position="278"/>
    </location>
    <ligand>
        <name>pyridoxal 5'-phosphate</name>
        <dbReference type="ChEBI" id="CHEBI:597326"/>
    </ligand>
</feature>
<keyword evidence="5" id="KW-0055">Arginine biosynthesis</keyword>
<evidence type="ECO:0000256" key="1">
    <source>
        <dbReference type="ARBA" id="ARBA00022576"/>
    </source>
</evidence>
<keyword evidence="3 5" id="KW-0808">Transferase</keyword>
<dbReference type="NCBIfam" id="NF002325">
    <property type="entry name" value="PRK01278.1"/>
    <property type="match status" value="1"/>
</dbReference>
<dbReference type="NCBIfam" id="TIGR00707">
    <property type="entry name" value="argD"/>
    <property type="match status" value="1"/>
</dbReference>
<accession>A0A564ZHC7</accession>
<dbReference type="GO" id="GO:0042802">
    <property type="term" value="F:identical protein binding"/>
    <property type="evidence" value="ECO:0007669"/>
    <property type="project" value="TreeGrafter"/>
</dbReference>
<evidence type="ECO:0000313" key="7">
    <source>
        <dbReference type="Proteomes" id="UP000334340"/>
    </source>
</evidence>
<dbReference type="InterPro" id="IPR005814">
    <property type="entry name" value="Aminotrans_3"/>
</dbReference>
<dbReference type="CDD" id="cd00610">
    <property type="entry name" value="OAT_like"/>
    <property type="match status" value="1"/>
</dbReference>
<dbReference type="EMBL" id="CABIKM010000014">
    <property type="protein sequence ID" value="VUZ84526.1"/>
    <property type="molecule type" value="Genomic_DNA"/>
</dbReference>
<comment type="cofactor">
    <cofactor evidence="5">
        <name>pyridoxal 5'-phosphate</name>
        <dbReference type="ChEBI" id="CHEBI:597326"/>
    </cofactor>
    <text evidence="5">Binds 1 pyridoxal phosphate per subunit.</text>
</comment>
<evidence type="ECO:0000256" key="2">
    <source>
        <dbReference type="ARBA" id="ARBA00022605"/>
    </source>
</evidence>
<dbReference type="InterPro" id="IPR050103">
    <property type="entry name" value="Class-III_PLP-dep_AT"/>
</dbReference>
<dbReference type="UniPathway" id="UPA00068">
    <property type="reaction ID" value="UER00109"/>
</dbReference>
<dbReference type="Proteomes" id="UP000334340">
    <property type="component" value="Unassembled WGS sequence"/>
</dbReference>
<feature type="binding site" evidence="5">
    <location>
        <begin position="221"/>
        <end position="224"/>
    </location>
    <ligand>
        <name>pyridoxal 5'-phosphate</name>
        <dbReference type="ChEBI" id="CHEBI:597326"/>
    </ligand>
</feature>
<dbReference type="Pfam" id="PF00202">
    <property type="entry name" value="Aminotran_3"/>
    <property type="match status" value="1"/>
</dbReference>
<dbReference type="Gene3D" id="3.90.1150.10">
    <property type="entry name" value="Aspartate Aminotransferase, domain 1"/>
    <property type="match status" value="1"/>
</dbReference>
<gene>
    <name evidence="5" type="primary">argD</name>
    <name evidence="6" type="ORF">MELA_00899</name>
</gene>
<dbReference type="InterPro" id="IPR015422">
    <property type="entry name" value="PyrdxlP-dep_Trfase_small"/>
</dbReference>
<feature type="binding site" evidence="5">
    <location>
        <begin position="104"/>
        <end position="105"/>
    </location>
    <ligand>
        <name>pyridoxal 5'-phosphate</name>
        <dbReference type="ChEBI" id="CHEBI:597326"/>
    </ligand>
</feature>
<dbReference type="GO" id="GO:0006526">
    <property type="term" value="P:L-arginine biosynthetic process"/>
    <property type="evidence" value="ECO:0007669"/>
    <property type="project" value="UniProtKB-UniRule"/>
</dbReference>
<keyword evidence="2 5" id="KW-0028">Amino-acid biosynthesis</keyword>
<comment type="miscellaneous">
    <text evidence="5">May also have succinyldiaminopimelate aminotransferase activity, thus carrying out the corresponding step in lysine biosynthesis.</text>
</comment>
<dbReference type="InterPro" id="IPR015424">
    <property type="entry name" value="PyrdxlP-dep_Trfase"/>
</dbReference>
<comment type="pathway">
    <text evidence="5">Amino-acid biosynthesis; L-arginine biosynthesis; N(2)-acetyl-L-ornithine from L-glutamate: step 4/4.</text>
</comment>
<feature type="binding site" evidence="5">
    <location>
        <position position="277"/>
    </location>
    <ligand>
        <name>N(2)-acetyl-L-ornithine</name>
        <dbReference type="ChEBI" id="CHEBI:57805"/>
    </ligand>
</feature>
<evidence type="ECO:0000313" key="6">
    <source>
        <dbReference type="EMBL" id="VUZ84526.1"/>
    </source>
</evidence>
<dbReference type="InterPro" id="IPR015421">
    <property type="entry name" value="PyrdxlP-dep_Trfase_major"/>
</dbReference>
<dbReference type="FunFam" id="3.40.640.10:FF:000004">
    <property type="entry name" value="Acetylornithine aminotransferase"/>
    <property type="match status" value="1"/>
</dbReference>
<comment type="similarity">
    <text evidence="5">Belongs to the class-III pyridoxal-phosphate-dependent aminotransferase family. ArgD subfamily.</text>
</comment>
<dbReference type="AlphaFoldDB" id="A0A564ZHC7"/>
<keyword evidence="5" id="KW-0963">Cytoplasm</keyword>
<comment type="catalytic activity">
    <reaction evidence="5">
        <text>N(2)-acetyl-L-ornithine + 2-oxoglutarate = N-acetyl-L-glutamate 5-semialdehyde + L-glutamate</text>
        <dbReference type="Rhea" id="RHEA:18049"/>
        <dbReference type="ChEBI" id="CHEBI:16810"/>
        <dbReference type="ChEBI" id="CHEBI:29123"/>
        <dbReference type="ChEBI" id="CHEBI:29985"/>
        <dbReference type="ChEBI" id="CHEBI:57805"/>
        <dbReference type="EC" id="2.6.1.11"/>
    </reaction>
</comment>
<name>A0A564ZHC7_9BACT</name>
<evidence type="ECO:0000256" key="3">
    <source>
        <dbReference type="ARBA" id="ARBA00022679"/>
    </source>
</evidence>
<dbReference type="PANTHER" id="PTHR11986">
    <property type="entry name" value="AMINOTRANSFERASE CLASS III"/>
    <property type="match status" value="1"/>
</dbReference>
<feature type="binding site" evidence="5">
    <location>
        <position position="136"/>
    </location>
    <ligand>
        <name>pyridoxal 5'-phosphate</name>
        <dbReference type="ChEBI" id="CHEBI:597326"/>
    </ligand>
</feature>
<evidence type="ECO:0000256" key="4">
    <source>
        <dbReference type="ARBA" id="ARBA00022898"/>
    </source>
</evidence>
<dbReference type="HAMAP" id="MF_01107">
    <property type="entry name" value="ArgD_aminotrans_3"/>
    <property type="match status" value="1"/>
</dbReference>
<dbReference type="PROSITE" id="PS00600">
    <property type="entry name" value="AA_TRANSFER_CLASS_3"/>
    <property type="match status" value="1"/>
</dbReference>